<proteinExistence type="predicted"/>
<sequence>MMLFVESGQELLLVCSMKQGDMVPTIICLKTLDLISRCLHLPKYSPFWKSTLIWHQCLLRVEYDRKVLINLSPNVKSAPNTLNNMDGGDGVSSIGSPGAARKLMASTKVSCL</sequence>
<accession>A0A0A9D6G3</accession>
<dbReference type="EMBL" id="GBRH01213741">
    <property type="protein sequence ID" value="JAD84154.1"/>
    <property type="molecule type" value="Transcribed_RNA"/>
</dbReference>
<reference evidence="1" key="1">
    <citation type="submission" date="2014-09" db="EMBL/GenBank/DDBJ databases">
        <authorList>
            <person name="Magalhaes I.L.F."/>
            <person name="Oliveira U."/>
            <person name="Santos F.R."/>
            <person name="Vidigal T.H.D.A."/>
            <person name="Brescovit A.D."/>
            <person name="Santos A.J."/>
        </authorList>
    </citation>
    <scope>NUCLEOTIDE SEQUENCE</scope>
    <source>
        <tissue evidence="1">Shoot tissue taken approximately 20 cm above the soil surface</tissue>
    </source>
</reference>
<protein>
    <submittedName>
        <fullName evidence="1">Uncharacterized protein</fullName>
    </submittedName>
</protein>
<evidence type="ECO:0000313" key="1">
    <source>
        <dbReference type="EMBL" id="JAD84154.1"/>
    </source>
</evidence>
<reference evidence="1" key="2">
    <citation type="journal article" date="2015" name="Data Brief">
        <title>Shoot transcriptome of the giant reed, Arundo donax.</title>
        <authorList>
            <person name="Barrero R.A."/>
            <person name="Guerrero F.D."/>
            <person name="Moolhuijzen P."/>
            <person name="Goolsby J.A."/>
            <person name="Tidwell J."/>
            <person name="Bellgard S.E."/>
            <person name="Bellgard M.I."/>
        </authorList>
    </citation>
    <scope>NUCLEOTIDE SEQUENCE</scope>
    <source>
        <tissue evidence="1">Shoot tissue taken approximately 20 cm above the soil surface</tissue>
    </source>
</reference>
<organism evidence="1">
    <name type="scientific">Arundo donax</name>
    <name type="common">Giant reed</name>
    <name type="synonym">Donax arundinaceus</name>
    <dbReference type="NCBI Taxonomy" id="35708"/>
    <lineage>
        <taxon>Eukaryota</taxon>
        <taxon>Viridiplantae</taxon>
        <taxon>Streptophyta</taxon>
        <taxon>Embryophyta</taxon>
        <taxon>Tracheophyta</taxon>
        <taxon>Spermatophyta</taxon>
        <taxon>Magnoliopsida</taxon>
        <taxon>Liliopsida</taxon>
        <taxon>Poales</taxon>
        <taxon>Poaceae</taxon>
        <taxon>PACMAD clade</taxon>
        <taxon>Arundinoideae</taxon>
        <taxon>Arundineae</taxon>
        <taxon>Arundo</taxon>
    </lineage>
</organism>
<dbReference type="AlphaFoldDB" id="A0A0A9D6G3"/>
<name>A0A0A9D6G3_ARUDO</name>